<keyword evidence="5 6" id="KW-0234">DNA repair</keyword>
<dbReference type="GO" id="GO:0006281">
    <property type="term" value="P:DNA repair"/>
    <property type="evidence" value="ECO:0007669"/>
    <property type="project" value="UniProtKB-UniRule"/>
</dbReference>
<name>A0A098S8G7_9BACT</name>
<dbReference type="GO" id="GO:0048476">
    <property type="term" value="C:Holliday junction resolvase complex"/>
    <property type="evidence" value="ECO:0007669"/>
    <property type="project" value="UniProtKB-UniRule"/>
</dbReference>
<comment type="function">
    <text evidence="6">The RuvA-RuvB-RuvC complex processes Holliday junction (HJ) DNA during genetic recombination and DNA repair, while the RuvA-RuvB complex plays an important role in the rescue of blocked DNA replication forks via replication fork reversal (RFR). RuvA specifically binds to HJ cruciform DNA, conferring on it an open structure. The RuvB hexamer acts as an ATP-dependent pump, pulling dsDNA into and through the RuvAB complex. HJ branch migration allows RuvC to scan DNA until it finds its consensus sequence, where it cleaves and resolves the cruciform DNA.</text>
</comment>
<dbReference type="GO" id="GO:0005737">
    <property type="term" value="C:cytoplasm"/>
    <property type="evidence" value="ECO:0007669"/>
    <property type="project" value="UniProtKB-SubCell"/>
</dbReference>
<keyword evidence="4 6" id="KW-0233">DNA recombination</keyword>
<feature type="region of interest" description="Domain II" evidence="6">
    <location>
        <begin position="64"/>
        <end position="141"/>
    </location>
</feature>
<evidence type="ECO:0000256" key="2">
    <source>
        <dbReference type="ARBA" id="ARBA00022763"/>
    </source>
</evidence>
<feature type="domain" description="Helix-hairpin-helix DNA-binding motif class 1" evidence="7">
    <location>
        <begin position="107"/>
        <end position="126"/>
    </location>
</feature>
<keyword evidence="8" id="KW-0547">Nucleotide-binding</keyword>
<dbReference type="Pfam" id="PF07499">
    <property type="entry name" value="RuvA_C"/>
    <property type="match status" value="1"/>
</dbReference>
<dbReference type="SUPFAM" id="SSF50249">
    <property type="entry name" value="Nucleic acid-binding proteins"/>
    <property type="match status" value="1"/>
</dbReference>
<dbReference type="CDD" id="cd14332">
    <property type="entry name" value="UBA_RuvA_C"/>
    <property type="match status" value="1"/>
</dbReference>
<proteinExistence type="inferred from homology"/>
<keyword evidence="8" id="KW-0067">ATP-binding</keyword>
<dbReference type="InterPro" id="IPR010994">
    <property type="entry name" value="RuvA_2-like"/>
</dbReference>
<dbReference type="Proteomes" id="UP000029736">
    <property type="component" value="Unassembled WGS sequence"/>
</dbReference>
<evidence type="ECO:0000256" key="5">
    <source>
        <dbReference type="ARBA" id="ARBA00023204"/>
    </source>
</evidence>
<keyword evidence="1 6" id="KW-0963">Cytoplasm</keyword>
<dbReference type="GO" id="GO:0006310">
    <property type="term" value="P:DNA recombination"/>
    <property type="evidence" value="ECO:0007669"/>
    <property type="project" value="UniProtKB-UniRule"/>
</dbReference>
<accession>A0A098S8G7</accession>
<evidence type="ECO:0000259" key="7">
    <source>
        <dbReference type="SMART" id="SM00278"/>
    </source>
</evidence>
<dbReference type="GO" id="GO:0000400">
    <property type="term" value="F:four-way junction DNA binding"/>
    <property type="evidence" value="ECO:0007669"/>
    <property type="project" value="UniProtKB-UniRule"/>
</dbReference>
<dbReference type="AlphaFoldDB" id="A0A098S8G7"/>
<evidence type="ECO:0000313" key="9">
    <source>
        <dbReference type="Proteomes" id="UP000029736"/>
    </source>
</evidence>
<dbReference type="HAMAP" id="MF_00031">
    <property type="entry name" value="DNA_HJ_migration_RuvA"/>
    <property type="match status" value="1"/>
</dbReference>
<dbReference type="InterPro" id="IPR000085">
    <property type="entry name" value="RuvA"/>
</dbReference>
<feature type="region of interest" description="Domain III" evidence="6">
    <location>
        <begin position="147"/>
        <end position="198"/>
    </location>
</feature>
<dbReference type="InterPro" id="IPR012340">
    <property type="entry name" value="NA-bd_OB-fold"/>
</dbReference>
<sequence length="198" mass="21666">MITYIKGNITHKSPTYVVVEAGGIGYHINISLHTYALIEKLEAVKILTHQHIKEDSHTLYGFAESIERNLFRHLISVSGVGPSTAQLMLSSMTPDEMRASIIGEDVAGLKRIKGIGAKTAQRIILDLKDKLLKDGGDENLPANVPQADNTIREEALSALVALQFNRIHAQKALNKVLKAQPGIGQVETLIKLTLKELS</sequence>
<comment type="caution">
    <text evidence="6">Lacks conserved residue(s) required for the propagation of feature annotation.</text>
</comment>
<evidence type="ECO:0000256" key="6">
    <source>
        <dbReference type="HAMAP-Rule" id="MF_00031"/>
    </source>
</evidence>
<dbReference type="Pfam" id="PF01330">
    <property type="entry name" value="RuvA_N"/>
    <property type="match status" value="1"/>
</dbReference>
<dbReference type="STRING" id="1524460.IX84_15280"/>
<reference evidence="8 9" key="1">
    <citation type="journal article" date="2014" name="Int. J. Syst. Evol. Microbiol.">
        <title>Phaeodactylibacter xiamenensis gen. nov., sp. nov., a member of the family Saprospiraceae isolated from the marine alga Phaeodactylum tricornutum.</title>
        <authorList>
            <person name="Chen Z.Jr."/>
            <person name="Lei X."/>
            <person name="Lai Q."/>
            <person name="Li Y."/>
            <person name="Zhang B."/>
            <person name="Zhang J."/>
            <person name="Zhang H."/>
            <person name="Yang L."/>
            <person name="Zheng W."/>
            <person name="Tian Y."/>
            <person name="Yu Z."/>
            <person name="Xu H.Jr."/>
            <person name="Zheng T."/>
        </authorList>
    </citation>
    <scope>NUCLEOTIDE SEQUENCE [LARGE SCALE GENOMIC DNA]</scope>
    <source>
        <strain evidence="8 9">KD52</strain>
    </source>
</reference>
<comment type="similarity">
    <text evidence="6">Belongs to the RuvA family.</text>
</comment>
<comment type="subcellular location">
    <subcellularLocation>
        <location evidence="6">Cytoplasm</location>
    </subcellularLocation>
</comment>
<organism evidence="8 9">
    <name type="scientific">Phaeodactylibacter xiamenensis</name>
    <dbReference type="NCBI Taxonomy" id="1524460"/>
    <lineage>
        <taxon>Bacteria</taxon>
        <taxon>Pseudomonadati</taxon>
        <taxon>Bacteroidota</taxon>
        <taxon>Saprospiria</taxon>
        <taxon>Saprospirales</taxon>
        <taxon>Haliscomenobacteraceae</taxon>
        <taxon>Phaeodactylibacter</taxon>
    </lineage>
</organism>
<dbReference type="RefSeq" id="WP_044222225.1">
    <property type="nucleotide sequence ID" value="NZ_JBKAGJ010000036.1"/>
</dbReference>
<keyword evidence="2 6" id="KW-0227">DNA damage</keyword>
<dbReference type="OrthoDB" id="5293449at2"/>
<dbReference type="InterPro" id="IPR013849">
    <property type="entry name" value="DNA_helicase_Holl-junc_RuvA_I"/>
</dbReference>
<keyword evidence="8" id="KW-0347">Helicase</keyword>
<dbReference type="Gene3D" id="2.40.50.140">
    <property type="entry name" value="Nucleic acid-binding proteins"/>
    <property type="match status" value="1"/>
</dbReference>
<dbReference type="SMART" id="SM00278">
    <property type="entry name" value="HhH1"/>
    <property type="match status" value="2"/>
</dbReference>
<dbReference type="Pfam" id="PF14520">
    <property type="entry name" value="HHH_5"/>
    <property type="match status" value="1"/>
</dbReference>
<keyword evidence="9" id="KW-1185">Reference proteome</keyword>
<keyword evidence="3 6" id="KW-0238">DNA-binding</keyword>
<protein>
    <recommendedName>
        <fullName evidence="6">Holliday junction branch migration complex subunit RuvA</fullName>
    </recommendedName>
</protein>
<dbReference type="Gene3D" id="1.10.8.10">
    <property type="entry name" value="DNA helicase RuvA subunit, C-terminal domain"/>
    <property type="match status" value="1"/>
</dbReference>
<dbReference type="InterPro" id="IPR003583">
    <property type="entry name" value="Hlx-hairpin-Hlx_DNA-bd_motif"/>
</dbReference>
<dbReference type="SUPFAM" id="SSF46929">
    <property type="entry name" value="DNA helicase RuvA subunit, C-terminal domain"/>
    <property type="match status" value="1"/>
</dbReference>
<comment type="subunit">
    <text evidence="6">Homotetramer. Forms an RuvA(8)-RuvB(12)-Holliday junction (HJ) complex. HJ DNA is sandwiched between 2 RuvA tetramers; dsDNA enters through RuvA and exits via RuvB. An RuvB hexamer assembles on each DNA strand where it exits the tetramer. Each RuvB hexamer is contacted by two RuvA subunits (via domain III) on 2 adjacent RuvB subunits; this complex drives branch migration. In the full resolvosome a probable DNA-RuvA(4)-RuvB(12)-RuvC(2) complex forms which resolves the HJ.</text>
</comment>
<gene>
    <name evidence="6" type="primary">ruvA</name>
    <name evidence="8" type="ORF">IX84_15280</name>
</gene>
<comment type="domain">
    <text evidence="6">Has three domains with a flexible linker between the domains II and III and assumes an 'L' shape. Domain III is highly mobile and contacts RuvB.</text>
</comment>
<keyword evidence="8" id="KW-0378">Hydrolase</keyword>
<evidence type="ECO:0000256" key="3">
    <source>
        <dbReference type="ARBA" id="ARBA00023125"/>
    </source>
</evidence>
<evidence type="ECO:0000313" key="8">
    <source>
        <dbReference type="EMBL" id="KGE87362.1"/>
    </source>
</evidence>
<evidence type="ECO:0000256" key="1">
    <source>
        <dbReference type="ARBA" id="ARBA00022490"/>
    </source>
</evidence>
<dbReference type="GO" id="GO:0005524">
    <property type="term" value="F:ATP binding"/>
    <property type="evidence" value="ECO:0007669"/>
    <property type="project" value="InterPro"/>
</dbReference>
<dbReference type="GO" id="GO:0009379">
    <property type="term" value="C:Holliday junction helicase complex"/>
    <property type="evidence" value="ECO:0007669"/>
    <property type="project" value="InterPro"/>
</dbReference>
<feature type="domain" description="Helix-hairpin-helix DNA-binding motif class 1" evidence="7">
    <location>
        <begin position="72"/>
        <end position="91"/>
    </location>
</feature>
<dbReference type="NCBIfam" id="TIGR00084">
    <property type="entry name" value="ruvA"/>
    <property type="match status" value="1"/>
</dbReference>
<dbReference type="SUPFAM" id="SSF47781">
    <property type="entry name" value="RuvA domain 2-like"/>
    <property type="match status" value="1"/>
</dbReference>
<dbReference type="InterPro" id="IPR011114">
    <property type="entry name" value="RuvA_C"/>
</dbReference>
<dbReference type="InterPro" id="IPR036267">
    <property type="entry name" value="RuvA_C_sf"/>
</dbReference>
<dbReference type="EMBL" id="JPOS01000037">
    <property type="protein sequence ID" value="KGE87362.1"/>
    <property type="molecule type" value="Genomic_DNA"/>
</dbReference>
<comment type="caution">
    <text evidence="8">The sequence shown here is derived from an EMBL/GenBank/DDBJ whole genome shotgun (WGS) entry which is preliminary data.</text>
</comment>
<dbReference type="Gene3D" id="1.10.150.20">
    <property type="entry name" value="5' to 3' exonuclease, C-terminal subdomain"/>
    <property type="match status" value="1"/>
</dbReference>
<dbReference type="GO" id="GO:0009378">
    <property type="term" value="F:four-way junction helicase activity"/>
    <property type="evidence" value="ECO:0007669"/>
    <property type="project" value="InterPro"/>
</dbReference>
<evidence type="ECO:0000256" key="4">
    <source>
        <dbReference type="ARBA" id="ARBA00023172"/>
    </source>
</evidence>